<accession>A0A3S2WUQ1</accession>
<sequence>MQLVHIRLVVFCLSIIGITGASVLAGEASPSGPAGGAGIPPDFFAGDYVVVGQLPDGRAAYSGNARIAADGDGLSMQLRIDGETTSAAGRFDIPSPPGEGMVLRFVEASGAWKSTCLWHVDLDNYPRLTCTKLLAGADHTAPGLESFFPTGAWPDSAPGKAFNAPD</sequence>
<dbReference type="RefSeq" id="WP_127764299.1">
    <property type="nucleotide sequence ID" value="NZ_SADE01000001.1"/>
</dbReference>
<evidence type="ECO:0000313" key="1">
    <source>
        <dbReference type="EMBL" id="RVU38928.1"/>
    </source>
</evidence>
<dbReference type="EMBL" id="SADE01000001">
    <property type="protein sequence ID" value="RVU38928.1"/>
    <property type="molecule type" value="Genomic_DNA"/>
</dbReference>
<name>A0A3S2WUQ1_9PROT</name>
<proteinExistence type="predicted"/>
<dbReference type="Proteomes" id="UP000287447">
    <property type="component" value="Unassembled WGS sequence"/>
</dbReference>
<comment type="caution">
    <text evidence="1">The sequence shown here is derived from an EMBL/GenBank/DDBJ whole genome shotgun (WGS) entry which is preliminary data.</text>
</comment>
<dbReference type="AlphaFoldDB" id="A0A3S2WUQ1"/>
<reference evidence="2" key="1">
    <citation type="submission" date="2019-01" db="EMBL/GenBank/DDBJ databases">
        <title>Gri0909 isolated from a small marine red alga.</title>
        <authorList>
            <person name="Kim J."/>
            <person name="Jeong S.E."/>
            <person name="Jeon C.O."/>
        </authorList>
    </citation>
    <scope>NUCLEOTIDE SEQUENCE [LARGE SCALE GENOMIC DNA]</scope>
    <source>
        <strain evidence="2">Gri0909</strain>
    </source>
</reference>
<gene>
    <name evidence="1" type="ORF">EOI86_06595</name>
</gene>
<protein>
    <submittedName>
        <fullName evidence="1">Uncharacterized protein</fullName>
    </submittedName>
</protein>
<keyword evidence="2" id="KW-1185">Reference proteome</keyword>
<organism evidence="1 2">
    <name type="scientific">Hwanghaeella grinnelliae</name>
    <dbReference type="NCBI Taxonomy" id="2500179"/>
    <lineage>
        <taxon>Bacteria</taxon>
        <taxon>Pseudomonadati</taxon>
        <taxon>Pseudomonadota</taxon>
        <taxon>Alphaproteobacteria</taxon>
        <taxon>Rhodospirillales</taxon>
        <taxon>Rhodospirillaceae</taxon>
        <taxon>Hwanghaeella</taxon>
    </lineage>
</organism>
<dbReference type="OrthoDB" id="6400832at2"/>
<evidence type="ECO:0000313" key="2">
    <source>
        <dbReference type="Proteomes" id="UP000287447"/>
    </source>
</evidence>